<dbReference type="InterPro" id="IPR036935">
    <property type="entry name" value="Ribosomal_bL9_N_sf"/>
</dbReference>
<dbReference type="GO" id="GO:0005840">
    <property type="term" value="C:ribosome"/>
    <property type="evidence" value="ECO:0007669"/>
    <property type="project" value="UniProtKB-KW"/>
</dbReference>
<dbReference type="GO" id="GO:1990904">
    <property type="term" value="C:ribonucleoprotein complex"/>
    <property type="evidence" value="ECO:0007669"/>
    <property type="project" value="UniProtKB-KW"/>
</dbReference>
<evidence type="ECO:0000256" key="7">
    <source>
        <dbReference type="HAMAP-Rule" id="MF_00503"/>
    </source>
</evidence>
<comment type="caution">
    <text evidence="9">The sequence shown here is derived from an EMBL/GenBank/DDBJ whole genome shotgun (WGS) entry which is preliminary data.</text>
</comment>
<comment type="similarity">
    <text evidence="1 7">Belongs to the bacterial ribosomal protein bL9 family.</text>
</comment>
<dbReference type="InterPro" id="IPR020070">
    <property type="entry name" value="Ribosomal_bL9_N"/>
</dbReference>
<dbReference type="PROSITE" id="PS00651">
    <property type="entry name" value="RIBOSOMAL_L9"/>
    <property type="match status" value="1"/>
</dbReference>
<evidence type="ECO:0000313" key="10">
    <source>
        <dbReference type="Proteomes" id="UP000177480"/>
    </source>
</evidence>
<dbReference type="Pfam" id="PF03948">
    <property type="entry name" value="Ribosomal_L9_C"/>
    <property type="match status" value="1"/>
</dbReference>
<comment type="function">
    <text evidence="7">Binds to the 23S rRNA.</text>
</comment>
<dbReference type="GO" id="GO:0019843">
    <property type="term" value="F:rRNA binding"/>
    <property type="evidence" value="ECO:0007669"/>
    <property type="project" value="UniProtKB-UniRule"/>
</dbReference>
<dbReference type="GO" id="GO:0006412">
    <property type="term" value="P:translation"/>
    <property type="evidence" value="ECO:0007669"/>
    <property type="project" value="UniProtKB-UniRule"/>
</dbReference>
<organism evidence="9 10">
    <name type="scientific">Candidatus Ryanbacteria bacterium RIFCSPHIGHO2_01_FULL_45_22</name>
    <dbReference type="NCBI Taxonomy" id="1802114"/>
    <lineage>
        <taxon>Bacteria</taxon>
        <taxon>Candidatus Ryaniibacteriota</taxon>
    </lineage>
</organism>
<dbReference type="Gene3D" id="3.40.5.10">
    <property type="entry name" value="Ribosomal protein L9, N-terminal domain"/>
    <property type="match status" value="1"/>
</dbReference>
<evidence type="ECO:0000256" key="6">
    <source>
        <dbReference type="ARBA" id="ARBA00035292"/>
    </source>
</evidence>
<dbReference type="InterPro" id="IPR036791">
    <property type="entry name" value="Ribosomal_bL9_C_sf"/>
</dbReference>
<dbReference type="InterPro" id="IPR020594">
    <property type="entry name" value="Ribosomal_bL9_bac/chp"/>
</dbReference>
<keyword evidence="3 7" id="KW-0694">RNA-binding</keyword>
<evidence type="ECO:0000256" key="3">
    <source>
        <dbReference type="ARBA" id="ARBA00022884"/>
    </source>
</evidence>
<evidence type="ECO:0000256" key="5">
    <source>
        <dbReference type="ARBA" id="ARBA00023274"/>
    </source>
</evidence>
<dbReference type="GO" id="GO:0003735">
    <property type="term" value="F:structural constituent of ribosome"/>
    <property type="evidence" value="ECO:0007669"/>
    <property type="project" value="InterPro"/>
</dbReference>
<dbReference type="Gene3D" id="3.10.430.100">
    <property type="entry name" value="Ribosomal protein L9, C-terminal domain"/>
    <property type="match status" value="1"/>
</dbReference>
<dbReference type="InterPro" id="IPR020069">
    <property type="entry name" value="Ribosomal_bL9_C"/>
</dbReference>
<name>A0A1G2G0M3_9BACT</name>
<evidence type="ECO:0000256" key="1">
    <source>
        <dbReference type="ARBA" id="ARBA00010605"/>
    </source>
</evidence>
<dbReference type="InterPro" id="IPR009027">
    <property type="entry name" value="Ribosomal_bL9/RNase_H1_N"/>
</dbReference>
<dbReference type="NCBIfam" id="TIGR00158">
    <property type="entry name" value="L9"/>
    <property type="match status" value="1"/>
</dbReference>
<keyword evidence="5 7" id="KW-0687">Ribonucleoprotein</keyword>
<gene>
    <name evidence="7" type="primary">rplI</name>
    <name evidence="9" type="ORF">A2719_02735</name>
</gene>
<dbReference type="HAMAP" id="MF_00503">
    <property type="entry name" value="Ribosomal_bL9"/>
    <property type="match status" value="1"/>
</dbReference>
<keyword evidence="2 7" id="KW-0699">rRNA-binding</keyword>
<dbReference type="EMBL" id="MHNK01000010">
    <property type="protein sequence ID" value="OGZ43859.1"/>
    <property type="molecule type" value="Genomic_DNA"/>
</dbReference>
<dbReference type="Pfam" id="PF01281">
    <property type="entry name" value="Ribosomal_L9_N"/>
    <property type="match status" value="1"/>
</dbReference>
<evidence type="ECO:0000256" key="4">
    <source>
        <dbReference type="ARBA" id="ARBA00022980"/>
    </source>
</evidence>
<dbReference type="Proteomes" id="UP000177480">
    <property type="component" value="Unassembled WGS sequence"/>
</dbReference>
<dbReference type="AlphaFoldDB" id="A0A1G2G0M3"/>
<protein>
    <recommendedName>
        <fullName evidence="6 7">Large ribosomal subunit protein bL9</fullName>
    </recommendedName>
</protein>
<dbReference type="STRING" id="1802114.A2719_02735"/>
<sequence length="153" mass="16994">MQVILRKQVEKLGHAGDVKDVSSGYFRNFLFPRGLAHLATAAGLEQAKRMQRDAAYQHAKDQEAFAMFLEALQKEQIVILRKATDEGHLFGSVTEADIVSALAGKGHNLDEKHIHLEAHIKELGTYPVTVIFDDMVTGIISITVERDQSPSQK</sequence>
<keyword evidence="4 7" id="KW-0689">Ribosomal protein</keyword>
<reference evidence="9 10" key="1">
    <citation type="journal article" date="2016" name="Nat. Commun.">
        <title>Thousands of microbial genomes shed light on interconnected biogeochemical processes in an aquifer system.</title>
        <authorList>
            <person name="Anantharaman K."/>
            <person name="Brown C.T."/>
            <person name="Hug L.A."/>
            <person name="Sharon I."/>
            <person name="Castelle C.J."/>
            <person name="Probst A.J."/>
            <person name="Thomas B.C."/>
            <person name="Singh A."/>
            <person name="Wilkins M.J."/>
            <person name="Karaoz U."/>
            <person name="Brodie E.L."/>
            <person name="Williams K.H."/>
            <person name="Hubbard S.S."/>
            <person name="Banfield J.F."/>
        </authorList>
    </citation>
    <scope>NUCLEOTIDE SEQUENCE [LARGE SCALE GENOMIC DNA]</scope>
</reference>
<dbReference type="PANTHER" id="PTHR21368">
    <property type="entry name" value="50S RIBOSOMAL PROTEIN L9"/>
    <property type="match status" value="1"/>
</dbReference>
<evidence type="ECO:0000313" key="9">
    <source>
        <dbReference type="EMBL" id="OGZ43859.1"/>
    </source>
</evidence>
<feature type="domain" description="Ribosomal protein L9" evidence="8">
    <location>
        <begin position="13"/>
        <end position="40"/>
    </location>
</feature>
<accession>A0A1G2G0M3</accession>
<evidence type="ECO:0000256" key="2">
    <source>
        <dbReference type="ARBA" id="ARBA00022730"/>
    </source>
</evidence>
<proteinExistence type="inferred from homology"/>
<dbReference type="SUPFAM" id="SSF55658">
    <property type="entry name" value="L9 N-domain-like"/>
    <property type="match status" value="1"/>
</dbReference>
<dbReference type="SUPFAM" id="SSF55653">
    <property type="entry name" value="Ribosomal protein L9 C-domain"/>
    <property type="match status" value="1"/>
</dbReference>
<dbReference type="InterPro" id="IPR000244">
    <property type="entry name" value="Ribosomal_bL9"/>
</dbReference>
<evidence type="ECO:0000259" key="8">
    <source>
        <dbReference type="PROSITE" id="PS00651"/>
    </source>
</evidence>